<proteinExistence type="predicted"/>
<dbReference type="EMBL" id="LNRQ01000008">
    <property type="protein sequence ID" value="KZM84343.1"/>
    <property type="molecule type" value="Genomic_DNA"/>
</dbReference>
<dbReference type="Proteomes" id="UP000077755">
    <property type="component" value="Chromosome 8"/>
</dbReference>
<organism evidence="1">
    <name type="scientific">Daucus carota subsp. sativus</name>
    <name type="common">Carrot</name>
    <dbReference type="NCBI Taxonomy" id="79200"/>
    <lineage>
        <taxon>Eukaryota</taxon>
        <taxon>Viridiplantae</taxon>
        <taxon>Streptophyta</taxon>
        <taxon>Embryophyta</taxon>
        <taxon>Tracheophyta</taxon>
        <taxon>Spermatophyta</taxon>
        <taxon>Magnoliopsida</taxon>
        <taxon>eudicotyledons</taxon>
        <taxon>Gunneridae</taxon>
        <taxon>Pentapetalae</taxon>
        <taxon>asterids</taxon>
        <taxon>campanulids</taxon>
        <taxon>Apiales</taxon>
        <taxon>Apiaceae</taxon>
        <taxon>Apioideae</taxon>
        <taxon>Scandiceae</taxon>
        <taxon>Daucinae</taxon>
        <taxon>Daucus</taxon>
        <taxon>Daucus sect. Daucus</taxon>
    </lineage>
</organism>
<gene>
    <name evidence="1" type="ORF">DCAR_028363</name>
    <name evidence="2" type="ORF">DCAR_0830957</name>
</gene>
<dbReference type="Gramene" id="KZM84343">
    <property type="protein sequence ID" value="KZM84343"/>
    <property type="gene ID" value="DCAR_028363"/>
</dbReference>
<reference evidence="2" key="2">
    <citation type="submission" date="2022-03" db="EMBL/GenBank/DDBJ databases">
        <title>Draft title - Genomic analysis of global carrot germplasm unveils the trajectory of domestication and the origin of high carotenoid orange carrot.</title>
        <authorList>
            <person name="Iorizzo M."/>
            <person name="Ellison S."/>
            <person name="Senalik D."/>
            <person name="Macko-Podgorni A."/>
            <person name="Grzebelus D."/>
            <person name="Bostan H."/>
            <person name="Rolling W."/>
            <person name="Curaba J."/>
            <person name="Simon P."/>
        </authorList>
    </citation>
    <scope>NUCLEOTIDE SEQUENCE</scope>
    <source>
        <tissue evidence="2">Leaf</tissue>
    </source>
</reference>
<accession>A0A175YLJ6</accession>
<evidence type="ECO:0000313" key="3">
    <source>
        <dbReference type="Proteomes" id="UP000077755"/>
    </source>
</evidence>
<reference evidence="1" key="1">
    <citation type="journal article" date="2016" name="Nat. Genet.">
        <title>A high-quality carrot genome assembly provides new insights into carotenoid accumulation and asterid genome evolution.</title>
        <authorList>
            <person name="Iorizzo M."/>
            <person name="Ellison S."/>
            <person name="Senalik D."/>
            <person name="Zeng P."/>
            <person name="Satapoomin P."/>
            <person name="Huang J."/>
            <person name="Bowman M."/>
            <person name="Iovene M."/>
            <person name="Sanseverino W."/>
            <person name="Cavagnaro P."/>
            <person name="Yildiz M."/>
            <person name="Macko-Podgorni A."/>
            <person name="Moranska E."/>
            <person name="Grzebelus E."/>
            <person name="Grzebelus D."/>
            <person name="Ashrafi H."/>
            <person name="Zheng Z."/>
            <person name="Cheng S."/>
            <person name="Spooner D."/>
            <person name="Van Deynze A."/>
            <person name="Simon P."/>
        </authorList>
    </citation>
    <scope>NUCLEOTIDE SEQUENCE [LARGE SCALE GENOMIC DNA]</scope>
    <source>
        <tissue evidence="1">Leaf</tissue>
    </source>
</reference>
<name>A0A175YLJ6_DAUCS</name>
<evidence type="ECO:0000313" key="2">
    <source>
        <dbReference type="EMBL" id="WOH11470.1"/>
    </source>
</evidence>
<protein>
    <submittedName>
        <fullName evidence="1">Uncharacterized protein</fullName>
    </submittedName>
</protein>
<keyword evidence="3" id="KW-1185">Reference proteome</keyword>
<dbReference type="EMBL" id="CP093350">
    <property type="protein sequence ID" value="WOH11470.1"/>
    <property type="molecule type" value="Genomic_DNA"/>
</dbReference>
<sequence length="72" mass="7277">MSTEESNAAQQQLLETPDGELTDSQACLACCGGCALCVVCLPCEIITAVLSCLLCPFQCCFALCLGAAAAAA</sequence>
<evidence type="ECO:0000313" key="1">
    <source>
        <dbReference type="EMBL" id="KZM84343.1"/>
    </source>
</evidence>
<dbReference type="AlphaFoldDB" id="A0A175YLJ6"/>